<keyword evidence="5" id="KW-1185">Reference proteome</keyword>
<proteinExistence type="predicted"/>
<accession>A0ABS5JSV1</accession>
<keyword evidence="1 4" id="KW-0489">Methyltransferase</keyword>
<feature type="domain" description="tRNA/rRNA methyltransferase SpoU type" evidence="3">
    <location>
        <begin position="25"/>
        <end position="168"/>
    </location>
</feature>
<evidence type="ECO:0000259" key="3">
    <source>
        <dbReference type="Pfam" id="PF00588"/>
    </source>
</evidence>
<evidence type="ECO:0000313" key="4">
    <source>
        <dbReference type="EMBL" id="MBS2097937.1"/>
    </source>
</evidence>
<evidence type="ECO:0000313" key="5">
    <source>
        <dbReference type="Proteomes" id="UP000708576"/>
    </source>
</evidence>
<dbReference type="InterPro" id="IPR001537">
    <property type="entry name" value="SpoU_MeTrfase"/>
</dbReference>
<organism evidence="4 5">
    <name type="scientific">Carboxylicivirga linearis</name>
    <dbReference type="NCBI Taxonomy" id="1628157"/>
    <lineage>
        <taxon>Bacteria</taxon>
        <taxon>Pseudomonadati</taxon>
        <taxon>Bacteroidota</taxon>
        <taxon>Bacteroidia</taxon>
        <taxon>Marinilabiliales</taxon>
        <taxon>Marinilabiliaceae</taxon>
        <taxon>Carboxylicivirga</taxon>
    </lineage>
</organism>
<dbReference type="GO" id="GO:0008168">
    <property type="term" value="F:methyltransferase activity"/>
    <property type="evidence" value="ECO:0007669"/>
    <property type="project" value="UniProtKB-KW"/>
</dbReference>
<dbReference type="InterPro" id="IPR029028">
    <property type="entry name" value="Alpha/beta_knot_MTases"/>
</dbReference>
<comment type="caution">
    <text evidence="4">The sequence shown here is derived from an EMBL/GenBank/DDBJ whole genome shotgun (WGS) entry which is preliminary data.</text>
</comment>
<reference evidence="4 5" key="1">
    <citation type="journal article" date="2015" name="Int. J. Syst. Evol. Microbiol.">
        <title>Carboxylicivirga linearis sp. nov., isolated from a sea cucumber culture pond.</title>
        <authorList>
            <person name="Wang F.Q."/>
            <person name="Zhou Y.X."/>
            <person name="Lin X.Z."/>
            <person name="Chen G.J."/>
            <person name="Du Z.J."/>
        </authorList>
    </citation>
    <scope>NUCLEOTIDE SEQUENCE [LARGE SCALE GENOMIC DNA]</scope>
    <source>
        <strain evidence="4 5">FB218</strain>
    </source>
</reference>
<name>A0ABS5JSV1_9BACT</name>
<dbReference type="PANTHER" id="PTHR46429">
    <property type="entry name" value="23S RRNA (GUANOSINE-2'-O-)-METHYLTRANSFERASE RLMB"/>
    <property type="match status" value="1"/>
</dbReference>
<dbReference type="GO" id="GO:0032259">
    <property type="term" value="P:methylation"/>
    <property type="evidence" value="ECO:0007669"/>
    <property type="project" value="UniProtKB-KW"/>
</dbReference>
<evidence type="ECO:0000256" key="2">
    <source>
        <dbReference type="ARBA" id="ARBA00022679"/>
    </source>
</evidence>
<dbReference type="RefSeq" id="WP_212215064.1">
    <property type="nucleotide sequence ID" value="NZ_JAGUCO010000003.1"/>
</dbReference>
<gene>
    <name evidence="4" type="ORF">KEM10_06560</name>
</gene>
<dbReference type="EMBL" id="JAGUCO010000003">
    <property type="protein sequence ID" value="MBS2097937.1"/>
    <property type="molecule type" value="Genomic_DNA"/>
</dbReference>
<dbReference type="CDD" id="cd18097">
    <property type="entry name" value="SpoU-like"/>
    <property type="match status" value="1"/>
</dbReference>
<dbReference type="Pfam" id="PF00588">
    <property type="entry name" value="SpoU_methylase"/>
    <property type="match status" value="1"/>
</dbReference>
<dbReference type="Gene3D" id="3.40.1280.10">
    <property type="match status" value="1"/>
</dbReference>
<protein>
    <submittedName>
        <fullName evidence="4">RNA methyltransferase</fullName>
    </submittedName>
</protein>
<dbReference type="InterPro" id="IPR004441">
    <property type="entry name" value="rRNA_MeTrfase_TrmH"/>
</dbReference>
<evidence type="ECO:0000256" key="1">
    <source>
        <dbReference type="ARBA" id="ARBA00022603"/>
    </source>
</evidence>
<dbReference type="InterPro" id="IPR029026">
    <property type="entry name" value="tRNA_m1G_MTases_N"/>
</dbReference>
<sequence length="176" mass="19791">MRKLKNIELNRLSVEEFKKADKMPVIVVLDNIRSLNNVGSVFRTSDALKVEKIMLCGITATPPHTDIHKTALGAEDAVEWEYYENTLDAIKELKKQGVMVCSIEQVENSISLPDYTPESNMKYALVLGNEVKGVQQTVVNESDVCIEIPQYGTKHSFNVSVTTGIVLWEFFRKIGL</sequence>
<dbReference type="PANTHER" id="PTHR46429:SF1">
    <property type="entry name" value="23S RRNA (GUANOSINE-2'-O-)-METHYLTRANSFERASE RLMB"/>
    <property type="match status" value="1"/>
</dbReference>
<dbReference type="Proteomes" id="UP000708576">
    <property type="component" value="Unassembled WGS sequence"/>
</dbReference>
<dbReference type="SUPFAM" id="SSF75217">
    <property type="entry name" value="alpha/beta knot"/>
    <property type="match status" value="1"/>
</dbReference>
<keyword evidence="2" id="KW-0808">Transferase</keyword>